<feature type="region of interest" description="Disordered" evidence="1">
    <location>
        <begin position="301"/>
        <end position="357"/>
    </location>
</feature>
<sequence>MYYFSTLERLRFAQATCCSGHSDHSLGGLDHSTSTLTSEEDIGPASDHQLRVRSSSGRLHLNQADSFCGRQADGGERQSLTSQSHHKSIILDATDEAFVKINKRQSELLRLNHYQDEPCSPQLYPTMSGSPGGGLTKSAAAEPAAGSIMDSLRWLEESDDLDLRLYLDGCQPSPKQAKKKRTQFPRNLSISKLSFGRPSTQLSRPGTRGAMASPALSEQFVLSSLPSPSGHFRRRSRALSLISPNKGQMPDDSSIHDPAPSHYQDPEARMKLRVYLASPHKFDEAVEFGFPSLYDVQGRETSHARPWSRQESHDEMARLHGSAGDEAESLASDPPSPIDVASPRTPESVDQPSLEHSPRLHHEAIWPAKVDYAQAPASSREMTLRMTLTRPDLRADEEQMYGWQKPPPAKAHAHEGSAQPRLYARTANPKESVDKQFAAIDQDTGGGDDNVVKRFWNRVRRS</sequence>
<feature type="compositionally biased region" description="Basic and acidic residues" evidence="1">
    <location>
        <begin position="301"/>
        <end position="318"/>
    </location>
</feature>
<evidence type="ECO:0000256" key="1">
    <source>
        <dbReference type="SAM" id="MobiDB-lite"/>
    </source>
</evidence>
<dbReference type="AlphaFoldDB" id="A0A9P8QSV9"/>
<evidence type="ECO:0000313" key="2">
    <source>
        <dbReference type="EMBL" id="KAH6608643.1"/>
    </source>
</evidence>
<feature type="region of interest" description="Disordered" evidence="1">
    <location>
        <begin position="404"/>
        <end position="430"/>
    </location>
</feature>
<dbReference type="EMBL" id="JAIWOZ010000002">
    <property type="protein sequence ID" value="KAH6608643.1"/>
    <property type="molecule type" value="Genomic_DNA"/>
</dbReference>
<proteinExistence type="predicted"/>
<evidence type="ECO:0000313" key="3">
    <source>
        <dbReference type="Proteomes" id="UP000827724"/>
    </source>
</evidence>
<reference evidence="2" key="1">
    <citation type="submission" date="2021-08" db="EMBL/GenBank/DDBJ databases">
        <title>Chromosome-Level Trichoderma cornu-damae using Hi-C Data.</title>
        <authorList>
            <person name="Kim C.S."/>
        </authorList>
    </citation>
    <scope>NUCLEOTIDE SEQUENCE</scope>
    <source>
        <strain evidence="2">KA19-0412C</strain>
    </source>
</reference>
<keyword evidence="3" id="KW-1185">Reference proteome</keyword>
<dbReference type="Proteomes" id="UP000827724">
    <property type="component" value="Unassembled WGS sequence"/>
</dbReference>
<comment type="caution">
    <text evidence="2">The sequence shown here is derived from an EMBL/GenBank/DDBJ whole genome shotgun (WGS) entry which is preliminary data.</text>
</comment>
<evidence type="ECO:0008006" key="4">
    <source>
        <dbReference type="Google" id="ProtNLM"/>
    </source>
</evidence>
<gene>
    <name evidence="2" type="ORF">Trco_001989</name>
</gene>
<dbReference type="OrthoDB" id="5380370at2759"/>
<organism evidence="2 3">
    <name type="scientific">Trichoderma cornu-damae</name>
    <dbReference type="NCBI Taxonomy" id="654480"/>
    <lineage>
        <taxon>Eukaryota</taxon>
        <taxon>Fungi</taxon>
        <taxon>Dikarya</taxon>
        <taxon>Ascomycota</taxon>
        <taxon>Pezizomycotina</taxon>
        <taxon>Sordariomycetes</taxon>
        <taxon>Hypocreomycetidae</taxon>
        <taxon>Hypocreales</taxon>
        <taxon>Hypocreaceae</taxon>
        <taxon>Trichoderma</taxon>
    </lineage>
</organism>
<feature type="region of interest" description="Disordered" evidence="1">
    <location>
        <begin position="243"/>
        <end position="264"/>
    </location>
</feature>
<name>A0A9P8QSV9_9HYPO</name>
<accession>A0A9P8QSV9</accession>
<protein>
    <recommendedName>
        <fullName evidence="4">Mucin</fullName>
    </recommendedName>
</protein>